<dbReference type="EMBL" id="SSTG01000012">
    <property type="protein sequence ID" value="THG54691.1"/>
    <property type="molecule type" value="Genomic_DNA"/>
</dbReference>
<accession>A0AC61S7B2</accession>
<sequence length="287" mass="31064">MRFTKMHGIGNDYIYIDCTEAETPSPQKLAIEMSPRHTSVGADGVILVCRSEKADLGMRIFNSDGSEALMCGNGIRCVAKFAYDHQLTAKTNLSIETLAGIKTVSLIKDEASGEVTGATVDMGEPVLECADIPVYSPVNVKRMIEYPVQTEQGEVVVTAVSVGNPHAVIWVDSIEQAPVHTLGPKLEHNPMWPNRANIEFAHVLSPSKIEMRVWERGSGETMACGTGACACAIAAIATGHCERKVDVILPGGTLNIYWNPDNNHVYMTGPAVTVFDGTYTPHFTKTD</sequence>
<keyword evidence="2" id="KW-1185">Reference proteome</keyword>
<protein>
    <submittedName>
        <fullName evidence="1">Diaminopimelate epimerase</fullName>
        <ecNumber evidence="1">5.1.1.7</ecNumber>
    </submittedName>
</protein>
<name>A0AC61S7B2_9BACT</name>
<comment type="caution">
    <text evidence="1">The sequence shown here is derived from an EMBL/GenBank/DDBJ whole genome shotgun (WGS) entry which is preliminary data.</text>
</comment>
<evidence type="ECO:0000313" key="1">
    <source>
        <dbReference type="EMBL" id="THG54691.1"/>
    </source>
</evidence>
<organism evidence="1 2">
    <name type="scientific">Muribaculum caecicola</name>
    <dbReference type="NCBI Taxonomy" id="3038144"/>
    <lineage>
        <taxon>Bacteria</taxon>
        <taxon>Pseudomonadati</taxon>
        <taxon>Bacteroidota</taxon>
        <taxon>Bacteroidia</taxon>
        <taxon>Bacteroidales</taxon>
        <taxon>Muribaculaceae</taxon>
        <taxon>Muribaculum</taxon>
    </lineage>
</organism>
<keyword evidence="1" id="KW-0413">Isomerase</keyword>
<evidence type="ECO:0000313" key="2">
    <source>
        <dbReference type="Proteomes" id="UP000305401"/>
    </source>
</evidence>
<dbReference type="Proteomes" id="UP000305401">
    <property type="component" value="Unassembled WGS sequence"/>
</dbReference>
<proteinExistence type="predicted"/>
<dbReference type="EC" id="5.1.1.7" evidence="1"/>
<reference evidence="1" key="1">
    <citation type="submission" date="2019-04" db="EMBL/GenBank/DDBJ databases">
        <title>Microbes associate with the intestines of laboratory mice.</title>
        <authorList>
            <person name="Navarre W."/>
            <person name="Wong E."/>
            <person name="Huang K.C."/>
            <person name="Tropini C."/>
            <person name="Ng K."/>
            <person name="Yu B."/>
        </authorList>
    </citation>
    <scope>NUCLEOTIDE SEQUENCE</scope>
    <source>
        <strain evidence="1">NM86_A22</strain>
    </source>
</reference>
<gene>
    <name evidence="1" type="ORF">E5990_02025</name>
</gene>